<dbReference type="AlphaFoldDB" id="A0A841GRM9"/>
<comment type="caution">
    <text evidence="2">The sequence shown here is derived from an EMBL/GenBank/DDBJ whole genome shotgun (WGS) entry which is preliminary data.</text>
</comment>
<proteinExistence type="predicted"/>
<evidence type="ECO:0000313" key="2">
    <source>
        <dbReference type="EMBL" id="MBB6070282.1"/>
    </source>
</evidence>
<evidence type="ECO:0000313" key="3">
    <source>
        <dbReference type="Proteomes" id="UP000582837"/>
    </source>
</evidence>
<name>A0A841GRM9_9BACT</name>
<organism evidence="2 3">
    <name type="scientific">Longimicrobium terrae</name>
    <dbReference type="NCBI Taxonomy" id="1639882"/>
    <lineage>
        <taxon>Bacteria</taxon>
        <taxon>Pseudomonadati</taxon>
        <taxon>Gemmatimonadota</taxon>
        <taxon>Longimicrobiia</taxon>
        <taxon>Longimicrobiales</taxon>
        <taxon>Longimicrobiaceae</taxon>
        <taxon>Longimicrobium</taxon>
    </lineage>
</organism>
<sequence>MATTDRATPATIDPAEPGSAVRLFDQDPTREHPAEIVLGELLRIRAMDLPDGRTYRLREDLMLCILGSKVASGDVLVPSDLTLSEFLRLTEQMSFNDMYLVGHDRALAEDAAAQAAASARLAPTNGSAAASAASPA</sequence>
<reference evidence="2 3" key="1">
    <citation type="submission" date="2020-08" db="EMBL/GenBank/DDBJ databases">
        <title>Genomic Encyclopedia of Type Strains, Phase IV (KMG-IV): sequencing the most valuable type-strain genomes for metagenomic binning, comparative biology and taxonomic classification.</title>
        <authorList>
            <person name="Goeker M."/>
        </authorList>
    </citation>
    <scope>NUCLEOTIDE SEQUENCE [LARGE SCALE GENOMIC DNA]</scope>
    <source>
        <strain evidence="2 3">DSM 29007</strain>
    </source>
</reference>
<evidence type="ECO:0000256" key="1">
    <source>
        <dbReference type="SAM" id="MobiDB-lite"/>
    </source>
</evidence>
<dbReference type="RefSeq" id="WP_170035678.1">
    <property type="nucleotide sequence ID" value="NZ_JABDTL010000001.1"/>
</dbReference>
<protein>
    <submittedName>
        <fullName evidence="2">Uncharacterized protein</fullName>
    </submittedName>
</protein>
<feature type="region of interest" description="Disordered" evidence="1">
    <location>
        <begin position="1"/>
        <end position="21"/>
    </location>
</feature>
<gene>
    <name evidence="2" type="ORF">HNQ61_001901</name>
</gene>
<dbReference type="Proteomes" id="UP000582837">
    <property type="component" value="Unassembled WGS sequence"/>
</dbReference>
<dbReference type="EMBL" id="JACHIA010000004">
    <property type="protein sequence ID" value="MBB6070282.1"/>
    <property type="molecule type" value="Genomic_DNA"/>
</dbReference>
<keyword evidence="3" id="KW-1185">Reference proteome</keyword>
<accession>A0A841GRM9</accession>